<evidence type="ECO:0000313" key="2">
    <source>
        <dbReference type="Proteomes" id="UP000306319"/>
    </source>
</evidence>
<keyword evidence="1" id="KW-0012">Acyltransferase</keyword>
<name>A0AC61RCX1_9BACT</name>
<accession>A0AC61RCX1</accession>
<dbReference type="Proteomes" id="UP000306319">
    <property type="component" value="Unassembled WGS sequence"/>
</dbReference>
<protein>
    <submittedName>
        <fullName evidence="1">Acyltransferase</fullName>
    </submittedName>
</protein>
<organism evidence="1 2">
    <name type="scientific">Lepagella muris</name>
    <dbReference type="NCBI Taxonomy" id="3032870"/>
    <lineage>
        <taxon>Bacteria</taxon>
        <taxon>Pseudomonadati</taxon>
        <taxon>Bacteroidota</taxon>
        <taxon>Bacteroidia</taxon>
        <taxon>Bacteroidales</taxon>
        <taxon>Muribaculaceae</taxon>
        <taxon>Lepagella</taxon>
    </lineage>
</organism>
<keyword evidence="1" id="KW-0808">Transferase</keyword>
<evidence type="ECO:0000313" key="1">
    <source>
        <dbReference type="EMBL" id="TGY76492.1"/>
    </source>
</evidence>
<comment type="caution">
    <text evidence="1">The sequence shown here is derived from an EMBL/GenBank/DDBJ whole genome shotgun (WGS) entry which is preliminary data.</text>
</comment>
<sequence>MIRKIKKIISYILLPVILIGKLHNNRILDLWNFIIIKFHTYRILSLFLNFGKNSLICTDFTTNHPESISIGDNCIINKHVILTCWNSKSHIVNENNVKIIIGDNCNIGEYNHITAVGKIEIGNGVLTGRWVTITDNSHGNNTCIEMENVDPIDREIEFKGAIKIGDRVWIGDKATILPGVRLGSGCVVAANSVVTKSFPENCIIGGVPAKLIKQVI</sequence>
<proteinExistence type="predicted"/>
<keyword evidence="2" id="KW-1185">Reference proteome</keyword>
<dbReference type="EMBL" id="SRYB01000039">
    <property type="protein sequence ID" value="TGY76492.1"/>
    <property type="molecule type" value="Genomic_DNA"/>
</dbReference>
<gene>
    <name evidence="1" type="ORF">E5331_17890</name>
</gene>
<reference evidence="1" key="1">
    <citation type="submission" date="2019-04" db="EMBL/GenBank/DDBJ databases">
        <title>Microbes associate with the intestines of laboratory mice.</title>
        <authorList>
            <person name="Navarre W."/>
            <person name="Wong E."/>
            <person name="Huang K."/>
            <person name="Tropini C."/>
            <person name="Ng K."/>
            <person name="Yu B."/>
        </authorList>
    </citation>
    <scope>NUCLEOTIDE SEQUENCE</scope>
    <source>
        <strain evidence="1">NM04_E33</strain>
    </source>
</reference>